<sequence>MSWNFRSTLEQLGELYYKYLKTCLKIYKPHFFVEYIEKISDNIDGNDEDDCCYNYYNQYRMRQIKVLDTEKNIKKMLIVFQTDCDREEKLITFKEIFTSLGRSDLVLDLYDSYFLDPESTFYVFEMECYDLTSDALLNKCIVPVHQLRKIVQKQLNCIFKLLRLDLQDNQADAPLYINLLNQNQIQVKLNLFDFYEQIQSLLDESYDGKKKQINEYDNEILQAANIDENLIIAINQQLSEYEQNTFLPQSKQKFLEKILSMNQKDQKEHCLKIFEMISQHPQYNNFQIIQIQKEYFELQLEKLNKTILLIGIKFDAANEALKMENEYKQLYLLSGKFKSYLIDTQTFQLENCIYLLLEFEKINDTEANQSIRLSDYTYEKDREAFDFLQMLIEISYELYLKYNIKLTDIDPYEILIQQNMQQGINQILIDRFNFKNCCKEYIKLISRCFERFNKYYDKLQKQYFNGNINYDNNHYHSILSYLQMVSNDTIKNINEIQKQYQNITKMLELLQTAIELKENNQYFYAYICQYNPYKLSVDLKNYFSTGIKNNDLN</sequence>
<name>Q22R71_TETTS</name>
<evidence type="ECO:0000256" key="1">
    <source>
        <dbReference type="SAM" id="Coils"/>
    </source>
</evidence>
<organism evidence="2 3">
    <name type="scientific">Tetrahymena thermophila (strain SB210)</name>
    <dbReference type="NCBI Taxonomy" id="312017"/>
    <lineage>
        <taxon>Eukaryota</taxon>
        <taxon>Sar</taxon>
        <taxon>Alveolata</taxon>
        <taxon>Ciliophora</taxon>
        <taxon>Intramacronucleata</taxon>
        <taxon>Oligohymenophorea</taxon>
        <taxon>Hymenostomatida</taxon>
        <taxon>Tetrahymenina</taxon>
        <taxon>Tetrahymenidae</taxon>
        <taxon>Tetrahymena</taxon>
    </lineage>
</organism>
<dbReference type="KEGG" id="tet:TTHERM_00024100"/>
<dbReference type="Proteomes" id="UP000009168">
    <property type="component" value="Unassembled WGS sequence"/>
</dbReference>
<keyword evidence="3" id="KW-1185">Reference proteome</keyword>
<keyword evidence="1" id="KW-0175">Coiled coil</keyword>
<evidence type="ECO:0000313" key="2">
    <source>
        <dbReference type="EMBL" id="EAR88251.2"/>
    </source>
</evidence>
<proteinExistence type="predicted"/>
<dbReference type="GeneID" id="7828743"/>
<dbReference type="RefSeq" id="XP_001008496.2">
    <property type="nucleotide sequence ID" value="XM_001008496.2"/>
</dbReference>
<dbReference type="AlphaFoldDB" id="Q22R71"/>
<dbReference type="InParanoid" id="Q22R71"/>
<evidence type="ECO:0000313" key="3">
    <source>
        <dbReference type="Proteomes" id="UP000009168"/>
    </source>
</evidence>
<gene>
    <name evidence="2" type="ORF">TTHERM_00024100</name>
</gene>
<dbReference type="EMBL" id="GG662845">
    <property type="protein sequence ID" value="EAR88251.2"/>
    <property type="molecule type" value="Genomic_DNA"/>
</dbReference>
<dbReference type="HOGENOM" id="CLU_732586_0_0_1"/>
<protein>
    <submittedName>
        <fullName evidence="2">Uncharacterized protein</fullName>
    </submittedName>
</protein>
<reference evidence="3" key="1">
    <citation type="journal article" date="2006" name="PLoS Biol.">
        <title>Macronuclear genome sequence of the ciliate Tetrahymena thermophila, a model eukaryote.</title>
        <authorList>
            <person name="Eisen J.A."/>
            <person name="Coyne R.S."/>
            <person name="Wu M."/>
            <person name="Wu D."/>
            <person name="Thiagarajan M."/>
            <person name="Wortman J.R."/>
            <person name="Badger J.H."/>
            <person name="Ren Q."/>
            <person name="Amedeo P."/>
            <person name="Jones K.M."/>
            <person name="Tallon L.J."/>
            <person name="Delcher A.L."/>
            <person name="Salzberg S.L."/>
            <person name="Silva J.C."/>
            <person name="Haas B.J."/>
            <person name="Majoros W.H."/>
            <person name="Farzad M."/>
            <person name="Carlton J.M."/>
            <person name="Smith R.K. Jr."/>
            <person name="Garg J."/>
            <person name="Pearlman R.E."/>
            <person name="Karrer K.M."/>
            <person name="Sun L."/>
            <person name="Manning G."/>
            <person name="Elde N.C."/>
            <person name="Turkewitz A.P."/>
            <person name="Asai D.J."/>
            <person name="Wilkes D.E."/>
            <person name="Wang Y."/>
            <person name="Cai H."/>
            <person name="Collins K."/>
            <person name="Stewart B.A."/>
            <person name="Lee S.R."/>
            <person name="Wilamowska K."/>
            <person name="Weinberg Z."/>
            <person name="Ruzzo W.L."/>
            <person name="Wloga D."/>
            <person name="Gaertig J."/>
            <person name="Frankel J."/>
            <person name="Tsao C.-C."/>
            <person name="Gorovsky M.A."/>
            <person name="Keeling P.J."/>
            <person name="Waller R.F."/>
            <person name="Patron N.J."/>
            <person name="Cherry J.M."/>
            <person name="Stover N.A."/>
            <person name="Krieger C.J."/>
            <person name="del Toro C."/>
            <person name="Ryder H.F."/>
            <person name="Williamson S.C."/>
            <person name="Barbeau R.A."/>
            <person name="Hamilton E.P."/>
            <person name="Orias E."/>
        </authorList>
    </citation>
    <scope>NUCLEOTIDE SEQUENCE [LARGE SCALE GENOMIC DNA]</scope>
    <source>
        <strain evidence="3">SB210</strain>
    </source>
</reference>
<accession>Q22R71</accession>
<feature type="coiled-coil region" evidence="1">
    <location>
        <begin position="493"/>
        <end position="520"/>
    </location>
</feature>